<keyword evidence="2" id="KW-1185">Reference proteome</keyword>
<evidence type="ECO:0000313" key="2">
    <source>
        <dbReference type="Proteomes" id="UP001597086"/>
    </source>
</evidence>
<organism evidence="1 2">
    <name type="scientific">Winogradskyella rapida</name>
    <dbReference type="NCBI Taxonomy" id="549701"/>
    <lineage>
        <taxon>Bacteria</taxon>
        <taxon>Pseudomonadati</taxon>
        <taxon>Bacteroidota</taxon>
        <taxon>Flavobacteriia</taxon>
        <taxon>Flavobacteriales</taxon>
        <taxon>Flavobacteriaceae</taxon>
        <taxon>Winogradskyella</taxon>
    </lineage>
</organism>
<name>A0ABW3KSQ7_9FLAO</name>
<dbReference type="Proteomes" id="UP001597086">
    <property type="component" value="Unassembled WGS sequence"/>
</dbReference>
<proteinExistence type="predicted"/>
<evidence type="ECO:0000313" key="1">
    <source>
        <dbReference type="EMBL" id="MFD1016882.1"/>
    </source>
</evidence>
<sequence>MKLRYILLFLSFIGLSSCDEDAKNETVVQEVAVETTSKKITAKMIESLKYRDFALSPEADRAIASWGEYHELGRQLDFLKRGDFSFFNGDKAVLKKFILEFKNKLPETFETNPIESRIAVIETELLQLNENLTLDNIKNSTRLESIKGLFIAFSNLNDMMNKKLERETYNKILPE</sequence>
<reference evidence="2" key="1">
    <citation type="journal article" date="2019" name="Int. J. Syst. Evol. Microbiol.">
        <title>The Global Catalogue of Microorganisms (GCM) 10K type strain sequencing project: providing services to taxonomists for standard genome sequencing and annotation.</title>
        <authorList>
            <consortium name="The Broad Institute Genomics Platform"/>
            <consortium name="The Broad Institute Genome Sequencing Center for Infectious Disease"/>
            <person name="Wu L."/>
            <person name="Ma J."/>
        </authorList>
    </citation>
    <scope>NUCLEOTIDE SEQUENCE [LARGE SCALE GENOMIC DNA]</scope>
    <source>
        <strain evidence="2">CCUG 56098</strain>
    </source>
</reference>
<protein>
    <submittedName>
        <fullName evidence="1">Uncharacterized protein</fullName>
    </submittedName>
</protein>
<dbReference type="EMBL" id="JBHTKM010000063">
    <property type="protein sequence ID" value="MFD1016882.1"/>
    <property type="molecule type" value="Genomic_DNA"/>
</dbReference>
<accession>A0ABW3KSQ7</accession>
<dbReference type="PROSITE" id="PS51257">
    <property type="entry name" value="PROKAR_LIPOPROTEIN"/>
    <property type="match status" value="1"/>
</dbReference>
<dbReference type="RefSeq" id="WP_386118095.1">
    <property type="nucleotide sequence ID" value="NZ_JBHTKM010000063.1"/>
</dbReference>
<gene>
    <name evidence="1" type="ORF">ACFQ13_13220</name>
</gene>
<comment type="caution">
    <text evidence="1">The sequence shown here is derived from an EMBL/GenBank/DDBJ whole genome shotgun (WGS) entry which is preliminary data.</text>
</comment>